<dbReference type="Proteomes" id="UP001165489">
    <property type="component" value="Unassembled WGS sequence"/>
</dbReference>
<feature type="domain" description="PKD" evidence="2">
    <location>
        <begin position="42"/>
        <end position="102"/>
    </location>
</feature>
<protein>
    <recommendedName>
        <fullName evidence="2">PKD domain-containing protein</fullName>
    </recommendedName>
</protein>
<accession>A0ABS9UWX5</accession>
<keyword evidence="4" id="KW-1185">Reference proteome</keyword>
<comment type="caution">
    <text evidence="3">The sequence shown here is derived from an EMBL/GenBank/DDBJ whole genome shotgun (WGS) entry which is preliminary data.</text>
</comment>
<keyword evidence="1" id="KW-0732">Signal</keyword>
<feature type="signal peptide" evidence="1">
    <location>
        <begin position="1"/>
        <end position="22"/>
    </location>
</feature>
<dbReference type="InterPro" id="IPR008979">
    <property type="entry name" value="Galactose-bd-like_sf"/>
</dbReference>
<proteinExistence type="predicted"/>
<dbReference type="EMBL" id="JAKZGP010000007">
    <property type="protein sequence ID" value="MCH7408682.1"/>
    <property type="molecule type" value="Genomic_DNA"/>
</dbReference>
<dbReference type="InterPro" id="IPR000601">
    <property type="entry name" value="PKD_dom"/>
</dbReference>
<dbReference type="CDD" id="cd00146">
    <property type="entry name" value="PKD"/>
    <property type="match status" value="1"/>
</dbReference>
<evidence type="ECO:0000313" key="4">
    <source>
        <dbReference type="Proteomes" id="UP001165489"/>
    </source>
</evidence>
<evidence type="ECO:0000256" key="1">
    <source>
        <dbReference type="SAM" id="SignalP"/>
    </source>
</evidence>
<name>A0ABS9UWX5_9BACT</name>
<dbReference type="Gene3D" id="2.60.40.10">
    <property type="entry name" value="Immunoglobulins"/>
    <property type="match status" value="1"/>
</dbReference>
<reference evidence="3" key="1">
    <citation type="submission" date="2022-03" db="EMBL/GenBank/DDBJ databases">
        <title>De novo assembled genomes of Belliella spp. (Cyclobacteriaceae) strains.</title>
        <authorList>
            <person name="Szabo A."/>
            <person name="Korponai K."/>
            <person name="Felfoldi T."/>
        </authorList>
    </citation>
    <scope>NUCLEOTIDE SEQUENCE</scope>
    <source>
        <strain evidence="3">DSM 111904</strain>
    </source>
</reference>
<dbReference type="SUPFAM" id="SSF49299">
    <property type="entry name" value="PKD domain"/>
    <property type="match status" value="1"/>
</dbReference>
<dbReference type="InterPro" id="IPR013783">
    <property type="entry name" value="Ig-like_fold"/>
</dbReference>
<evidence type="ECO:0000313" key="3">
    <source>
        <dbReference type="EMBL" id="MCH7408682.1"/>
    </source>
</evidence>
<feature type="chain" id="PRO_5045994958" description="PKD domain-containing protein" evidence="1">
    <location>
        <begin position="23"/>
        <end position="290"/>
    </location>
</feature>
<dbReference type="Pfam" id="PF00801">
    <property type="entry name" value="PKD"/>
    <property type="match status" value="1"/>
</dbReference>
<dbReference type="SUPFAM" id="SSF49785">
    <property type="entry name" value="Galactose-binding domain-like"/>
    <property type="match status" value="1"/>
</dbReference>
<dbReference type="Gene3D" id="2.60.120.430">
    <property type="entry name" value="Galactose-binding lectin"/>
    <property type="match status" value="1"/>
</dbReference>
<evidence type="ECO:0000259" key="2">
    <source>
        <dbReference type="Pfam" id="PF00801"/>
    </source>
</evidence>
<sequence>MSTITKHARLLAMALITTLVYGACVEEGGDLELPEPGELIATSSTNSVMAGEIVTFKDQSTKVHTRRWSFQGGTPAVSEDQEVDVIFERGGTFIATLDVTYRDNLTDSKNFTIEVEGLPEPEVQRIGFYTENPAITAMVSVNIQRNNQFTITEVETNAFEGTKALALTIDGSSDWAMASITPQSGPVDLSDYEDGFYNVAMKSTSNGEFLIRFQSAGQNAILKFTASGEEYGFKRDGNWHKLSIPIADFKAANNSLNLSAINNLLVFRSEGDVRNANNYDFYIDDFYISK</sequence>
<dbReference type="InterPro" id="IPR035986">
    <property type="entry name" value="PKD_dom_sf"/>
</dbReference>
<gene>
    <name evidence="3" type="ORF">MM239_04690</name>
</gene>
<organism evidence="3 4">
    <name type="scientific">Belliella filtrata</name>
    <dbReference type="NCBI Taxonomy" id="2923435"/>
    <lineage>
        <taxon>Bacteria</taxon>
        <taxon>Pseudomonadati</taxon>
        <taxon>Bacteroidota</taxon>
        <taxon>Cytophagia</taxon>
        <taxon>Cytophagales</taxon>
        <taxon>Cyclobacteriaceae</taxon>
        <taxon>Belliella</taxon>
    </lineage>
</organism>
<dbReference type="RefSeq" id="WP_241347028.1">
    <property type="nucleotide sequence ID" value="NZ_JAKZGP010000007.1"/>
</dbReference>